<evidence type="ECO:0000313" key="6">
    <source>
        <dbReference type="Proteomes" id="UP000193944"/>
    </source>
</evidence>
<dbReference type="Proteomes" id="UP000193944">
    <property type="component" value="Unassembled WGS sequence"/>
</dbReference>
<dbReference type="Gene3D" id="3.90.1220.10">
    <property type="entry name" value="Cellulose docking domain, dockering"/>
    <property type="match status" value="2"/>
</dbReference>
<protein>
    <recommendedName>
        <fullName evidence="4">CBM10 domain-containing protein</fullName>
    </recommendedName>
</protein>
<proteinExistence type="predicted"/>
<feature type="domain" description="CBM10" evidence="4">
    <location>
        <begin position="1"/>
        <end position="38"/>
    </location>
</feature>
<evidence type="ECO:0000313" key="5">
    <source>
        <dbReference type="EMBL" id="ORX76656.1"/>
    </source>
</evidence>
<dbReference type="PROSITE" id="PS51763">
    <property type="entry name" value="CBM10"/>
    <property type="match status" value="2"/>
</dbReference>
<dbReference type="EMBL" id="MCFG01000286">
    <property type="protein sequence ID" value="ORX76656.1"/>
    <property type="molecule type" value="Genomic_DNA"/>
</dbReference>
<dbReference type="Pfam" id="PF02013">
    <property type="entry name" value="CBM_10"/>
    <property type="match status" value="2"/>
</dbReference>
<gene>
    <name evidence="5" type="ORF">BCR32DRAFT_187289</name>
</gene>
<dbReference type="SUPFAM" id="SSF64571">
    <property type="entry name" value="Cellulose docking domain, dockering"/>
    <property type="match status" value="2"/>
</dbReference>
<feature type="domain" description="CBM10" evidence="4">
    <location>
        <begin position="41"/>
        <end position="78"/>
    </location>
</feature>
<reference evidence="5 6" key="2">
    <citation type="submission" date="2016-08" db="EMBL/GenBank/DDBJ databases">
        <title>Pervasive Adenine N6-methylation of Active Genes in Fungi.</title>
        <authorList>
            <consortium name="DOE Joint Genome Institute"/>
            <person name="Mondo S.J."/>
            <person name="Dannebaum R.O."/>
            <person name="Kuo R.C."/>
            <person name="Labutti K."/>
            <person name="Haridas S."/>
            <person name="Kuo A."/>
            <person name="Salamov A."/>
            <person name="Ahrendt S.R."/>
            <person name="Lipzen A."/>
            <person name="Sullivan W."/>
            <person name="Andreopoulos W.B."/>
            <person name="Clum A."/>
            <person name="Lindquist E."/>
            <person name="Daum C."/>
            <person name="Ramamoorthy G.K."/>
            <person name="Gryganskyi A."/>
            <person name="Culley D."/>
            <person name="Magnuson J.K."/>
            <person name="James T.Y."/>
            <person name="O'Malley M.A."/>
            <person name="Stajich J.E."/>
            <person name="Spatafora J.W."/>
            <person name="Visel A."/>
            <person name="Grigoriev I.V."/>
        </authorList>
    </citation>
    <scope>NUCLEOTIDE SEQUENCE [LARGE SCALE GENOMIC DNA]</scope>
    <source>
        <strain evidence="5 6">S4</strain>
    </source>
</reference>
<evidence type="ECO:0000256" key="1">
    <source>
        <dbReference type="ARBA" id="ARBA00022729"/>
    </source>
</evidence>
<evidence type="ECO:0000256" key="3">
    <source>
        <dbReference type="ARBA" id="ARBA00022801"/>
    </source>
</evidence>
<feature type="non-terminal residue" evidence="5">
    <location>
        <position position="1"/>
    </location>
</feature>
<keyword evidence="3" id="KW-0378">Hydrolase</keyword>
<reference evidence="5 6" key="1">
    <citation type="submission" date="2016-08" db="EMBL/GenBank/DDBJ databases">
        <title>A Parts List for Fungal Cellulosomes Revealed by Comparative Genomics.</title>
        <authorList>
            <consortium name="DOE Joint Genome Institute"/>
            <person name="Haitjema C.H."/>
            <person name="Gilmore S.P."/>
            <person name="Henske J.K."/>
            <person name="Solomon K.V."/>
            <person name="De Groot R."/>
            <person name="Kuo A."/>
            <person name="Mondo S.J."/>
            <person name="Salamov A.A."/>
            <person name="Labutti K."/>
            <person name="Zhao Z."/>
            <person name="Chiniquy J."/>
            <person name="Barry K."/>
            <person name="Brewer H.M."/>
            <person name="Purvine S.O."/>
            <person name="Wright A.T."/>
            <person name="Boxma B."/>
            <person name="Van Alen T."/>
            <person name="Hackstein J.H."/>
            <person name="Baker S.E."/>
            <person name="Grigoriev I.V."/>
            <person name="O'Malley M.A."/>
        </authorList>
    </citation>
    <scope>NUCLEOTIDE SEQUENCE [LARGE SCALE GENOMIC DNA]</scope>
    <source>
        <strain evidence="5 6">S4</strain>
    </source>
</reference>
<keyword evidence="1" id="KW-0732">Signal</keyword>
<dbReference type="InterPro" id="IPR002883">
    <property type="entry name" value="CBM10/Dockerin_dom"/>
</dbReference>
<evidence type="ECO:0000259" key="4">
    <source>
        <dbReference type="PROSITE" id="PS51763"/>
    </source>
</evidence>
<accession>A0A1Y1WTT7</accession>
<dbReference type="InterPro" id="IPR009034">
    <property type="entry name" value="Dockerin_dom_fun_sf"/>
</dbReference>
<feature type="non-terminal residue" evidence="5">
    <location>
        <position position="78"/>
    </location>
</feature>
<comment type="caution">
    <text evidence="5">The sequence shown here is derived from an EMBL/GenBank/DDBJ whole genome shotgun (WGS) entry which is preliminary data.</text>
</comment>
<evidence type="ECO:0000256" key="2">
    <source>
        <dbReference type="ARBA" id="ARBA00022737"/>
    </source>
</evidence>
<dbReference type="AlphaFoldDB" id="A0A1Y1WTT7"/>
<keyword evidence="6" id="KW-1185">Reference proteome</keyword>
<name>A0A1Y1WTT7_9FUNG</name>
<dbReference type="OrthoDB" id="10305302at2759"/>
<dbReference type="GO" id="GO:0016787">
    <property type="term" value="F:hydrolase activity"/>
    <property type="evidence" value="ECO:0007669"/>
    <property type="project" value="UniProtKB-KW"/>
</dbReference>
<sequence>CWAEKYGRPCCKNSSTKNVYTDNEGMWGVENDEWCGITEEQCWAKKYGRPCCLNNLTEYVYADDEGMWGVENGDWCGI</sequence>
<organism evidence="5 6">
    <name type="scientific">Anaeromyces robustus</name>
    <dbReference type="NCBI Taxonomy" id="1754192"/>
    <lineage>
        <taxon>Eukaryota</taxon>
        <taxon>Fungi</taxon>
        <taxon>Fungi incertae sedis</taxon>
        <taxon>Chytridiomycota</taxon>
        <taxon>Chytridiomycota incertae sedis</taxon>
        <taxon>Neocallimastigomycetes</taxon>
        <taxon>Neocallimastigales</taxon>
        <taxon>Neocallimastigaceae</taxon>
        <taxon>Anaeromyces</taxon>
    </lineage>
</organism>
<keyword evidence="2" id="KW-0677">Repeat</keyword>